<name>A0A9N9ETC1_9GLOM</name>
<dbReference type="InterPro" id="IPR006571">
    <property type="entry name" value="TLDc_dom"/>
</dbReference>
<dbReference type="OrthoDB" id="298084at2759"/>
<dbReference type="Gene3D" id="1.25.40.420">
    <property type="match status" value="1"/>
</dbReference>
<evidence type="ECO:0000313" key="2">
    <source>
        <dbReference type="EMBL" id="CAG8690719.1"/>
    </source>
</evidence>
<dbReference type="PROSITE" id="PS51886">
    <property type="entry name" value="TLDC"/>
    <property type="match status" value="1"/>
</dbReference>
<protein>
    <submittedName>
        <fullName evidence="2">12249_t:CDS:1</fullName>
    </submittedName>
</protein>
<dbReference type="EMBL" id="CAJVPV010015232">
    <property type="protein sequence ID" value="CAG8690719.1"/>
    <property type="molecule type" value="Genomic_DNA"/>
</dbReference>
<reference evidence="2" key="1">
    <citation type="submission" date="2021-06" db="EMBL/GenBank/DDBJ databases">
        <authorList>
            <person name="Kallberg Y."/>
            <person name="Tangrot J."/>
            <person name="Rosling A."/>
        </authorList>
    </citation>
    <scope>NUCLEOTIDE SEQUENCE</scope>
    <source>
        <strain evidence="2">CL551</strain>
    </source>
</reference>
<dbReference type="Proteomes" id="UP000789342">
    <property type="component" value="Unassembled WGS sequence"/>
</dbReference>
<organism evidence="2 3">
    <name type="scientific">Acaulospora morrowiae</name>
    <dbReference type="NCBI Taxonomy" id="94023"/>
    <lineage>
        <taxon>Eukaryota</taxon>
        <taxon>Fungi</taxon>
        <taxon>Fungi incertae sedis</taxon>
        <taxon>Mucoromycota</taxon>
        <taxon>Glomeromycotina</taxon>
        <taxon>Glomeromycetes</taxon>
        <taxon>Diversisporales</taxon>
        <taxon>Acaulosporaceae</taxon>
        <taxon>Acaulospora</taxon>
    </lineage>
</organism>
<dbReference type="PANTHER" id="PTHR45774">
    <property type="entry name" value="BTB/POZ DOMAIN-CONTAINING"/>
    <property type="match status" value="1"/>
</dbReference>
<feature type="non-terminal residue" evidence="2">
    <location>
        <position position="305"/>
    </location>
</feature>
<dbReference type="Pfam" id="PF07534">
    <property type="entry name" value="TLD"/>
    <property type="match status" value="1"/>
</dbReference>
<accession>A0A9N9ETC1</accession>
<proteinExistence type="predicted"/>
<dbReference type="AlphaFoldDB" id="A0A9N9ETC1"/>
<feature type="domain" description="TLDc" evidence="1">
    <location>
        <begin position="157"/>
        <end position="305"/>
    </location>
</feature>
<comment type="caution">
    <text evidence="2">The sequence shown here is derived from an EMBL/GenBank/DDBJ whole genome shotgun (WGS) entry which is preliminary data.</text>
</comment>
<evidence type="ECO:0000259" key="1">
    <source>
        <dbReference type="PROSITE" id="PS51886"/>
    </source>
</evidence>
<keyword evidence="3" id="KW-1185">Reference proteome</keyword>
<dbReference type="PANTHER" id="PTHR45774:SF3">
    <property type="entry name" value="BTB (POZ) DOMAIN-CONTAINING 2B-RELATED"/>
    <property type="match status" value="1"/>
</dbReference>
<sequence length="305" mass="35055">NFYRILDFAFGRIAYKPLQDYCLGAICADPSSVFDSDYFYCMDVNMLTSLLKRDDLGIDEVELWNNVIKWGFVQNPTLFEDPAKWTPEFTATFQQSLADCIPLIRFTLMTPAQFREKVWPFKDILPADLYDSVLWYFLMPEAQSNLFTPRLKTIDSKLITLKQAAMIASWIDQKDDKFYTYTEIPYDFTLLMRGSEDGYSQNILHQRCGGQEKTFLLLKIKTTQEIFGMYISGIWNVTASARAHDSFMFSFSEGKETTKPVLSRVRSSGYDLALSRGMDRGMGELEMFKVSPKFGVSSTSLPLTL</sequence>
<evidence type="ECO:0000313" key="3">
    <source>
        <dbReference type="Proteomes" id="UP000789342"/>
    </source>
</evidence>
<gene>
    <name evidence="2" type="ORF">AMORRO_LOCUS11627</name>
</gene>